<dbReference type="KEGG" id="grs:C7S20_04640"/>
<sequence length="103" mass="11446">MKLVALILSFYFLGLVFIPCEDAAAEMPGDHSEIHKLDNSSHSASTADDCSPLCQCHCCHVHITSFEGNDLELAAFEISTSIPNHYYNLGDDLPKFFFQPPRV</sequence>
<feature type="signal peptide" evidence="1">
    <location>
        <begin position="1"/>
        <end position="23"/>
    </location>
</feature>
<dbReference type="InterPro" id="IPR046601">
    <property type="entry name" value="DUF6660"/>
</dbReference>
<keyword evidence="1" id="KW-0732">Signal</keyword>
<proteinExistence type="predicted"/>
<evidence type="ECO:0008006" key="4">
    <source>
        <dbReference type="Google" id="ProtNLM"/>
    </source>
</evidence>
<dbReference type="EMBL" id="CP028136">
    <property type="protein sequence ID" value="AVR44609.1"/>
    <property type="molecule type" value="Genomic_DNA"/>
</dbReference>
<evidence type="ECO:0000313" key="2">
    <source>
        <dbReference type="EMBL" id="AVR44609.1"/>
    </source>
</evidence>
<accession>A0A2R3Z2Z1</accession>
<evidence type="ECO:0000313" key="3">
    <source>
        <dbReference type="Proteomes" id="UP000241507"/>
    </source>
</evidence>
<dbReference type="Proteomes" id="UP000241507">
    <property type="component" value="Chromosome"/>
</dbReference>
<feature type="chain" id="PRO_5015306766" description="DUF2946 domain-containing protein" evidence="1">
    <location>
        <begin position="24"/>
        <end position="103"/>
    </location>
</feature>
<dbReference type="AlphaFoldDB" id="A0A2R3Z2Z1"/>
<reference evidence="3" key="1">
    <citation type="submission" date="2018-03" db="EMBL/GenBank/DDBJ databases">
        <title>Gramella fulva sp. nov., isolated from a dry surface of tidal flat.</title>
        <authorList>
            <person name="Hwang S.H."/>
            <person name="Hwang W.M."/>
            <person name="Kang K."/>
            <person name="Ahn T.-Y."/>
        </authorList>
    </citation>
    <scope>NUCLEOTIDE SEQUENCE [LARGE SCALE GENOMIC DNA]</scope>
    <source>
        <strain evidence="3">SH35</strain>
    </source>
</reference>
<dbReference type="OrthoDB" id="997115at2"/>
<dbReference type="Pfam" id="PF20365">
    <property type="entry name" value="DUF6660"/>
    <property type="match status" value="1"/>
</dbReference>
<keyword evidence="3" id="KW-1185">Reference proteome</keyword>
<protein>
    <recommendedName>
        <fullName evidence="4">DUF2946 domain-containing protein</fullName>
    </recommendedName>
</protein>
<evidence type="ECO:0000256" key="1">
    <source>
        <dbReference type="SAM" id="SignalP"/>
    </source>
</evidence>
<gene>
    <name evidence="2" type="ORF">C7S20_04640</name>
</gene>
<name>A0A2R3Z2Z1_9FLAO</name>
<dbReference type="RefSeq" id="WP_107011387.1">
    <property type="nucleotide sequence ID" value="NZ_CP028136.1"/>
</dbReference>
<organism evidence="2 3">
    <name type="scientific">Christiangramia fulva</name>
    <dbReference type="NCBI Taxonomy" id="2126553"/>
    <lineage>
        <taxon>Bacteria</taxon>
        <taxon>Pseudomonadati</taxon>
        <taxon>Bacteroidota</taxon>
        <taxon>Flavobacteriia</taxon>
        <taxon>Flavobacteriales</taxon>
        <taxon>Flavobacteriaceae</taxon>
        <taxon>Christiangramia</taxon>
    </lineage>
</organism>